<organism evidence="7">
    <name type="scientific">Ectopseudomonas mendocina (strain ymp)</name>
    <name type="common">Pseudomonas mendocina</name>
    <dbReference type="NCBI Taxonomy" id="399739"/>
    <lineage>
        <taxon>Bacteria</taxon>
        <taxon>Pseudomonadati</taxon>
        <taxon>Pseudomonadota</taxon>
        <taxon>Gammaproteobacteria</taxon>
        <taxon>Pseudomonadales</taxon>
        <taxon>Pseudomonadaceae</taxon>
        <taxon>Ectopseudomonas</taxon>
    </lineage>
</organism>
<protein>
    <submittedName>
        <fullName evidence="7">Resolvase, N-terminal domain protein</fullName>
    </submittedName>
</protein>
<gene>
    <name evidence="7" type="ordered locus">Pmen_4266</name>
</gene>
<feature type="domain" description="Resolvase/invertase-type recombinase catalytic" evidence="6">
    <location>
        <begin position="21"/>
        <end position="180"/>
    </location>
</feature>
<accession>A4Y097</accession>
<dbReference type="InterPro" id="IPR050639">
    <property type="entry name" value="SSR_resolvase"/>
</dbReference>
<dbReference type="GO" id="GO:0003677">
    <property type="term" value="F:DNA binding"/>
    <property type="evidence" value="ECO:0007669"/>
    <property type="project" value="UniProtKB-KW"/>
</dbReference>
<evidence type="ECO:0000256" key="3">
    <source>
        <dbReference type="ARBA" id="ARBA00023172"/>
    </source>
</evidence>
<dbReference type="AlphaFoldDB" id="A4Y097"/>
<evidence type="ECO:0000313" key="7">
    <source>
        <dbReference type="EMBL" id="ABP87013.1"/>
    </source>
</evidence>
<keyword evidence="3" id="KW-0233">DNA recombination</keyword>
<dbReference type="PANTHER" id="PTHR30461">
    <property type="entry name" value="DNA-INVERTASE FROM LAMBDOID PROPHAGE"/>
    <property type="match status" value="1"/>
</dbReference>
<dbReference type="eggNOG" id="COG1961">
    <property type="taxonomic scope" value="Bacteria"/>
</dbReference>
<name>A4Y097_ECTM1</name>
<reference evidence="7" key="1">
    <citation type="submission" date="2007-04" db="EMBL/GenBank/DDBJ databases">
        <title>Complete sequence of Pseudomonas mendocina ymp.</title>
        <authorList>
            <consortium name="US DOE Joint Genome Institute"/>
            <person name="Copeland A."/>
            <person name="Lucas S."/>
            <person name="Lapidus A."/>
            <person name="Barry K."/>
            <person name="Glavina del Rio T."/>
            <person name="Dalin E."/>
            <person name="Tice H."/>
            <person name="Pitluck S."/>
            <person name="Kiss H."/>
            <person name="Brettin T."/>
            <person name="Detter J.C."/>
            <person name="Bruce D."/>
            <person name="Han C."/>
            <person name="Schmutz J."/>
            <person name="Larimer F."/>
            <person name="Land M."/>
            <person name="Hauser L."/>
            <person name="Kyrpides N."/>
            <person name="Mikhailova N."/>
            <person name="Hersman L."/>
            <person name="Dubois J."/>
            <person name="Maurice P."/>
            <person name="Richardson P."/>
        </authorList>
    </citation>
    <scope>NUCLEOTIDE SEQUENCE [LARGE SCALE GENOMIC DNA]</scope>
    <source>
        <strain evidence="7">Ymp</strain>
    </source>
</reference>
<dbReference type="HOGENOM" id="CLU_010686_10_0_6"/>
<dbReference type="EMBL" id="CP000680">
    <property type="protein sequence ID" value="ABP87013.1"/>
    <property type="molecule type" value="Genomic_DNA"/>
</dbReference>
<evidence type="ECO:0000256" key="1">
    <source>
        <dbReference type="ARBA" id="ARBA00022908"/>
    </source>
</evidence>
<dbReference type="SUPFAM" id="SSF53041">
    <property type="entry name" value="Resolvase-like"/>
    <property type="match status" value="1"/>
</dbReference>
<sequence length="231" mass="25532">MCATTGIVTQLQRLHGQPSMLIHAYLRASTADQDANRAKQQLKDFAAQHGHPRVLFYTENVSGASLQRPELFRLLDAAEPGDVLLVEQVDRLSRLTEGDWQQLLATIKAKGVKVVALDLPTSHMAMAPAKADNTADAFTSRIIEAINAMLLDMLAAVARKDYDDRLRRQRQGIEKAKAERRYQGKAIDQDKHKRILACLAKGFSIREAAEATGTSTSTVIRAKKLQEQTAS</sequence>
<dbReference type="KEGG" id="pmy:Pmen_4266"/>
<dbReference type="Gene3D" id="3.40.50.1390">
    <property type="entry name" value="Resolvase, N-terminal catalytic domain"/>
    <property type="match status" value="1"/>
</dbReference>
<keyword evidence="2" id="KW-0238">DNA-binding</keyword>
<proteinExistence type="predicted"/>
<dbReference type="STRING" id="399739.Pmen_4266"/>
<keyword evidence="1" id="KW-0229">DNA integration</keyword>
<dbReference type="InterPro" id="IPR036162">
    <property type="entry name" value="Resolvase-like_N_sf"/>
</dbReference>
<feature type="active site" description="O-(5'-phospho-DNA)-serine intermediate" evidence="4 5">
    <location>
        <position position="29"/>
    </location>
</feature>
<evidence type="ECO:0000256" key="5">
    <source>
        <dbReference type="PROSITE-ProRule" id="PRU10137"/>
    </source>
</evidence>
<dbReference type="GO" id="GO:0015074">
    <property type="term" value="P:DNA integration"/>
    <property type="evidence" value="ECO:0007669"/>
    <property type="project" value="UniProtKB-KW"/>
</dbReference>
<dbReference type="FunFam" id="3.40.50.1390:FF:000010">
    <property type="entry name" value="Recombinase resolvase family"/>
    <property type="match status" value="1"/>
</dbReference>
<evidence type="ECO:0000259" key="6">
    <source>
        <dbReference type="PROSITE" id="PS51736"/>
    </source>
</evidence>
<dbReference type="GO" id="GO:0000150">
    <property type="term" value="F:DNA strand exchange activity"/>
    <property type="evidence" value="ECO:0007669"/>
    <property type="project" value="InterPro"/>
</dbReference>
<dbReference type="PANTHER" id="PTHR30461:SF25">
    <property type="entry name" value="RESOLVASE-RELATED"/>
    <property type="match status" value="1"/>
</dbReference>
<dbReference type="SMART" id="SM00857">
    <property type="entry name" value="Resolvase"/>
    <property type="match status" value="1"/>
</dbReference>
<dbReference type="InterPro" id="IPR006118">
    <property type="entry name" value="Recombinase_CS"/>
</dbReference>
<evidence type="ECO:0000256" key="2">
    <source>
        <dbReference type="ARBA" id="ARBA00023125"/>
    </source>
</evidence>
<evidence type="ECO:0000256" key="4">
    <source>
        <dbReference type="PIRSR" id="PIRSR606118-50"/>
    </source>
</evidence>
<dbReference type="CDD" id="cd03767">
    <property type="entry name" value="SR_Res_par"/>
    <property type="match status" value="1"/>
</dbReference>
<dbReference type="Pfam" id="PF00239">
    <property type="entry name" value="Resolvase"/>
    <property type="match status" value="1"/>
</dbReference>
<dbReference type="PROSITE" id="PS00398">
    <property type="entry name" value="RECOMBINASES_2"/>
    <property type="match status" value="1"/>
</dbReference>
<dbReference type="PROSITE" id="PS00397">
    <property type="entry name" value="RECOMBINASES_1"/>
    <property type="match status" value="1"/>
</dbReference>
<dbReference type="InterPro" id="IPR006119">
    <property type="entry name" value="Resolv_N"/>
</dbReference>
<dbReference type="PROSITE" id="PS51736">
    <property type="entry name" value="RECOMBINASES_3"/>
    <property type="match status" value="1"/>
</dbReference>